<feature type="region of interest" description="Disordered" evidence="1">
    <location>
        <begin position="1"/>
        <end position="22"/>
    </location>
</feature>
<organism evidence="2 3">
    <name type="scientific">Arthrobacter globiformis</name>
    <dbReference type="NCBI Taxonomy" id="1665"/>
    <lineage>
        <taxon>Bacteria</taxon>
        <taxon>Bacillati</taxon>
        <taxon>Actinomycetota</taxon>
        <taxon>Actinomycetes</taxon>
        <taxon>Micrococcales</taxon>
        <taxon>Micrococcaceae</taxon>
        <taxon>Arthrobacter</taxon>
    </lineage>
</organism>
<accession>A0A328HJF3</accession>
<dbReference type="AlphaFoldDB" id="A0A328HJF3"/>
<sequence>MATSHFQQFLHDATSPAPDTDSPLGPDCLYGLYTSWCLIQGLTPKSDTSFRAGMRRCRVNLRGTRRKMKGRAAADYILASYPYAG</sequence>
<reference evidence="2 3" key="1">
    <citation type="submission" date="2018-04" db="EMBL/GenBank/DDBJ databases">
        <title>Bacteria isolated from cave deposits of Manipur.</title>
        <authorList>
            <person name="Sahoo D."/>
            <person name="Sarangthem I."/>
            <person name="Nandeibam J."/>
        </authorList>
    </citation>
    <scope>NUCLEOTIDE SEQUENCE [LARGE SCALE GENOMIC DNA]</scope>
    <source>
        <strain evidence="3">mrc11</strain>
    </source>
</reference>
<dbReference type="RefSeq" id="WP_111902671.1">
    <property type="nucleotide sequence ID" value="NZ_QLNP01000047.1"/>
</dbReference>
<evidence type="ECO:0000256" key="1">
    <source>
        <dbReference type="SAM" id="MobiDB-lite"/>
    </source>
</evidence>
<evidence type="ECO:0008006" key="4">
    <source>
        <dbReference type="Google" id="ProtNLM"/>
    </source>
</evidence>
<protein>
    <recommendedName>
        <fullName evidence="4">DNA primase/nucleoside triphosphatase C-terminal domain-containing protein</fullName>
    </recommendedName>
</protein>
<evidence type="ECO:0000313" key="2">
    <source>
        <dbReference type="EMBL" id="RAM38632.1"/>
    </source>
</evidence>
<evidence type="ECO:0000313" key="3">
    <source>
        <dbReference type="Proteomes" id="UP000249166"/>
    </source>
</evidence>
<dbReference type="EMBL" id="QLNP01000047">
    <property type="protein sequence ID" value="RAM38632.1"/>
    <property type="molecule type" value="Genomic_DNA"/>
</dbReference>
<dbReference type="Proteomes" id="UP000249166">
    <property type="component" value="Unassembled WGS sequence"/>
</dbReference>
<name>A0A328HJF3_ARTGO</name>
<dbReference type="OrthoDB" id="4947997at2"/>
<comment type="caution">
    <text evidence="2">The sequence shown here is derived from an EMBL/GenBank/DDBJ whole genome shotgun (WGS) entry which is preliminary data.</text>
</comment>
<gene>
    <name evidence="2" type="ORF">DBZ45_04045</name>
</gene>
<proteinExistence type="predicted"/>